<dbReference type="InterPro" id="IPR050281">
    <property type="entry name" value="Flavin_monoamine_oxidase"/>
</dbReference>
<dbReference type="PANTHER" id="PTHR10742">
    <property type="entry name" value="FLAVIN MONOAMINE OXIDASE"/>
    <property type="match status" value="1"/>
</dbReference>
<reference evidence="2" key="1">
    <citation type="submission" date="2021-02" db="EMBL/GenBank/DDBJ databases">
        <authorList>
            <person name="Steward A R."/>
        </authorList>
    </citation>
    <scope>NUCLEOTIDE SEQUENCE</scope>
</reference>
<dbReference type="Gene3D" id="3.50.50.60">
    <property type="entry name" value="FAD/NAD(P)-binding domain"/>
    <property type="match status" value="1"/>
</dbReference>
<dbReference type="GO" id="GO:0046592">
    <property type="term" value="F:polyamine oxidase activity"/>
    <property type="evidence" value="ECO:0007669"/>
    <property type="project" value="TreeGrafter"/>
</dbReference>
<dbReference type="AlphaFoldDB" id="A0A821VT96"/>
<name>A0A821VT96_9NEOP</name>
<evidence type="ECO:0000259" key="1">
    <source>
        <dbReference type="Pfam" id="PF01593"/>
    </source>
</evidence>
<gene>
    <name evidence="2" type="ORF">PMACD_LOCUS12384</name>
</gene>
<evidence type="ECO:0000313" key="3">
    <source>
        <dbReference type="Proteomes" id="UP000663880"/>
    </source>
</evidence>
<dbReference type="InterPro" id="IPR002937">
    <property type="entry name" value="Amino_oxidase"/>
</dbReference>
<dbReference type="SUPFAM" id="SSF54373">
    <property type="entry name" value="FAD-linked reductases, C-terminal domain"/>
    <property type="match status" value="1"/>
</dbReference>
<protein>
    <recommendedName>
        <fullName evidence="1">Amine oxidase domain-containing protein</fullName>
    </recommendedName>
</protein>
<dbReference type="OrthoDB" id="5046242at2759"/>
<accession>A0A821VT96</accession>
<dbReference type="SUPFAM" id="SSF51905">
    <property type="entry name" value="FAD/NAD(P)-binding domain"/>
    <property type="match status" value="1"/>
</dbReference>
<feature type="domain" description="Amine oxidase" evidence="1">
    <location>
        <begin position="1"/>
        <end position="105"/>
    </location>
</feature>
<evidence type="ECO:0000313" key="2">
    <source>
        <dbReference type="EMBL" id="CAF4913820.1"/>
    </source>
</evidence>
<dbReference type="Proteomes" id="UP000663880">
    <property type="component" value="Unassembled WGS sequence"/>
</dbReference>
<dbReference type="Pfam" id="PF01593">
    <property type="entry name" value="Amino_oxidase"/>
    <property type="match status" value="1"/>
</dbReference>
<organism evidence="2 3">
    <name type="scientific">Pieris macdunnoughi</name>
    <dbReference type="NCBI Taxonomy" id="345717"/>
    <lineage>
        <taxon>Eukaryota</taxon>
        <taxon>Metazoa</taxon>
        <taxon>Ecdysozoa</taxon>
        <taxon>Arthropoda</taxon>
        <taxon>Hexapoda</taxon>
        <taxon>Insecta</taxon>
        <taxon>Pterygota</taxon>
        <taxon>Neoptera</taxon>
        <taxon>Endopterygota</taxon>
        <taxon>Lepidoptera</taxon>
        <taxon>Glossata</taxon>
        <taxon>Ditrysia</taxon>
        <taxon>Papilionoidea</taxon>
        <taxon>Pieridae</taxon>
        <taxon>Pierinae</taxon>
        <taxon>Pieris</taxon>
    </lineage>
</organism>
<dbReference type="InterPro" id="IPR036188">
    <property type="entry name" value="FAD/NAD-bd_sf"/>
</dbReference>
<sequence>MPEDIVKRKCMELLRKFMGKLYDIPEPTGIIRSSWFSNPFTRGSYSYENRLTTQNANDRRLLAEPLRDTLGIPRLLFAGEATDSHHFSTAHGAVDSGHREAMRLINNSELQ</sequence>
<proteinExistence type="predicted"/>
<dbReference type="PANTHER" id="PTHR10742:SF398">
    <property type="entry name" value="AMINE OXIDASE DOMAIN-CONTAINING PROTEIN-RELATED"/>
    <property type="match status" value="1"/>
</dbReference>
<keyword evidence="3" id="KW-1185">Reference proteome</keyword>
<comment type="caution">
    <text evidence="2">The sequence shown here is derived from an EMBL/GenBank/DDBJ whole genome shotgun (WGS) entry which is preliminary data.</text>
</comment>
<dbReference type="Gene3D" id="3.90.660.10">
    <property type="match status" value="1"/>
</dbReference>
<dbReference type="EMBL" id="CAJOBZ010000047">
    <property type="protein sequence ID" value="CAF4913820.1"/>
    <property type="molecule type" value="Genomic_DNA"/>
</dbReference>